<dbReference type="Proteomes" id="UP000183868">
    <property type="component" value="Chromosome"/>
</dbReference>
<dbReference type="InParanoid" id="H1XQ94"/>
<dbReference type="EMBL" id="CP018099">
    <property type="protein sequence ID" value="APF19515.1"/>
    <property type="molecule type" value="Genomic_DNA"/>
</dbReference>
<dbReference type="Gene3D" id="2.40.160.60">
    <property type="entry name" value="Outer membrane protein transport protein (OMPP1/FadL/TodX)"/>
    <property type="match status" value="1"/>
</dbReference>
<dbReference type="HOGENOM" id="CLU_067062_0_0_0"/>
<evidence type="ECO:0000313" key="1">
    <source>
        <dbReference type="EMBL" id="APF19515.1"/>
    </source>
</evidence>
<dbReference type="SUPFAM" id="SSF56935">
    <property type="entry name" value="Porins"/>
    <property type="match status" value="1"/>
</dbReference>
<sequence precursor="true">MKYPSQIFLIILGILTFTWQTIPLQAQDKLAQTGFQFLSVGQDARAVAMGEAYTTVEGNSSGLFYNPASLSRLETTIEVTANYFEWIADINYTSFSVGFRPRNGQFGVIGLSVMNVDYGTLQGTMVWANHQGFIDTEEFNPHAIAIGVGYSKYLTNKFAVGGQVKYVAQSLGRSVIPDEGVKDNIASTMAFDFGTIYRTGFKSFTFGMMVRNFSQEIKFEKESFQLPLTFNIGFSANLFDFILTDAKEQTLLLSVNAVHPRSYPEYINVGMEYEYKRFLALRCGYISNHDEYGMTYGFGVKALHFGVDYAFTPFGVFNQVHRFSVRFHY</sequence>
<dbReference type="RefSeq" id="WP_006931026.1">
    <property type="nucleotide sequence ID" value="NZ_CM001402.1"/>
</dbReference>
<evidence type="ECO:0000313" key="2">
    <source>
        <dbReference type="EMBL" id="EHO43399.1"/>
    </source>
</evidence>
<reference evidence="2 3" key="1">
    <citation type="submission" date="2011-09" db="EMBL/GenBank/DDBJ databases">
        <title>The permanent draft genome of Caldithrix abyssi DSM 13497.</title>
        <authorList>
            <consortium name="US DOE Joint Genome Institute (JGI-PGF)"/>
            <person name="Lucas S."/>
            <person name="Han J."/>
            <person name="Lapidus A."/>
            <person name="Bruce D."/>
            <person name="Goodwin L."/>
            <person name="Pitluck S."/>
            <person name="Peters L."/>
            <person name="Kyrpides N."/>
            <person name="Mavromatis K."/>
            <person name="Ivanova N."/>
            <person name="Mikhailova N."/>
            <person name="Chertkov O."/>
            <person name="Detter J.C."/>
            <person name="Tapia R."/>
            <person name="Han C."/>
            <person name="Land M."/>
            <person name="Hauser L."/>
            <person name="Markowitz V."/>
            <person name="Cheng J.-F."/>
            <person name="Hugenholtz P."/>
            <person name="Woyke T."/>
            <person name="Wu D."/>
            <person name="Spring S."/>
            <person name="Brambilla E."/>
            <person name="Klenk H.-P."/>
            <person name="Eisen J.A."/>
        </authorList>
    </citation>
    <scope>NUCLEOTIDE SEQUENCE [LARGE SCALE GENOMIC DNA]</scope>
    <source>
        <strain evidence="2 3">DSM 13497</strain>
    </source>
</reference>
<evidence type="ECO:0000313" key="3">
    <source>
        <dbReference type="Proteomes" id="UP000004671"/>
    </source>
</evidence>
<dbReference type="AlphaFoldDB" id="H1XQ94"/>
<dbReference type="eggNOG" id="COG2067">
    <property type="taxonomic scope" value="Bacteria"/>
</dbReference>
<proteinExistence type="predicted"/>
<dbReference type="STRING" id="880073.Cabys_2767"/>
<evidence type="ECO:0008006" key="5">
    <source>
        <dbReference type="Google" id="ProtNLM"/>
    </source>
</evidence>
<gene>
    <name evidence="1" type="ORF">Cabys_2767</name>
    <name evidence="2" type="ORF">Calab_3803</name>
</gene>
<dbReference type="EMBL" id="CM001402">
    <property type="protein sequence ID" value="EHO43399.1"/>
    <property type="molecule type" value="Genomic_DNA"/>
</dbReference>
<dbReference type="NCBIfam" id="NF033709">
    <property type="entry name" value="PorV_fam"/>
    <property type="match status" value="1"/>
</dbReference>
<name>H1XQ94_CALAY</name>
<keyword evidence="3" id="KW-1185">Reference proteome</keyword>
<organism evidence="2 3">
    <name type="scientific">Caldithrix abyssi DSM 13497</name>
    <dbReference type="NCBI Taxonomy" id="880073"/>
    <lineage>
        <taxon>Bacteria</taxon>
        <taxon>Pseudomonadati</taxon>
        <taxon>Calditrichota</taxon>
        <taxon>Calditrichia</taxon>
        <taxon>Calditrichales</taxon>
        <taxon>Calditrichaceae</taxon>
        <taxon>Caldithrix</taxon>
    </lineage>
</organism>
<accession>H1XQ94</accession>
<evidence type="ECO:0000313" key="4">
    <source>
        <dbReference type="Proteomes" id="UP000183868"/>
    </source>
</evidence>
<reference evidence="1 4" key="2">
    <citation type="submission" date="2016-11" db="EMBL/GenBank/DDBJ databases">
        <title>Genomic analysis of Caldithrix abyssi and proposal of a novel bacterial phylum Caldithrichaeota.</title>
        <authorList>
            <person name="Kublanov I."/>
            <person name="Sigalova O."/>
            <person name="Gavrilov S."/>
            <person name="Lebedinsky A."/>
            <person name="Ivanova N."/>
            <person name="Daum C."/>
            <person name="Reddy T."/>
            <person name="Klenk H.P."/>
            <person name="Goker M."/>
            <person name="Reva O."/>
            <person name="Miroshnichenko M."/>
            <person name="Kyprides N."/>
            <person name="Woyke T."/>
            <person name="Gelfand M."/>
        </authorList>
    </citation>
    <scope>NUCLEOTIDE SEQUENCE [LARGE SCALE GENOMIC DNA]</scope>
    <source>
        <strain evidence="1 4">LF13</strain>
    </source>
</reference>
<dbReference type="KEGG" id="caby:Cabys_2767"/>
<dbReference type="PaxDb" id="880073-Calab_3803"/>
<protein>
    <recommendedName>
        <fullName evidence="5">PorV/PorQ family protein</fullName>
    </recommendedName>
</protein>
<dbReference type="Proteomes" id="UP000004671">
    <property type="component" value="Chromosome"/>
</dbReference>